<comment type="caution">
    <text evidence="7">The sequence shown here is derived from an EMBL/GenBank/DDBJ whole genome shotgun (WGS) entry which is preliminary data.</text>
</comment>
<keyword evidence="1 6" id="KW-0808">Transferase</keyword>
<dbReference type="SUPFAM" id="SSF111331">
    <property type="entry name" value="NAD kinase/diacylglycerol kinase-like"/>
    <property type="match status" value="1"/>
</dbReference>
<keyword evidence="6" id="KW-0963">Cytoplasm</keyword>
<dbReference type="GO" id="GO:0046872">
    <property type="term" value="F:metal ion binding"/>
    <property type="evidence" value="ECO:0007669"/>
    <property type="project" value="UniProtKB-UniRule"/>
</dbReference>
<feature type="binding site" evidence="6">
    <location>
        <begin position="126"/>
        <end position="127"/>
    </location>
    <ligand>
        <name>NAD(+)</name>
        <dbReference type="ChEBI" id="CHEBI:57540"/>
    </ligand>
</feature>
<organism evidence="7 8">
    <name type="scientific">Verrucomicrobia subdivision 6 bacterium BACL9 MAG-120924-bin69</name>
    <dbReference type="NCBI Taxonomy" id="1655635"/>
    <lineage>
        <taxon>Bacteria</taxon>
        <taxon>Pseudomonadati</taxon>
        <taxon>Verrucomicrobiota</taxon>
        <taxon>Verrucomicrobiia</taxon>
        <taxon>Verrucomicrobiales</taxon>
        <taxon>Verrucomicrobia subdivision 6</taxon>
    </lineage>
</organism>
<dbReference type="AlphaFoldDB" id="A0A0R2XBG3"/>
<feature type="binding site" evidence="6">
    <location>
        <position position="154"/>
    </location>
    <ligand>
        <name>NAD(+)</name>
        <dbReference type="ChEBI" id="CHEBI:57540"/>
    </ligand>
</feature>
<keyword evidence="6" id="KW-0547">Nucleotide-binding</keyword>
<comment type="cofactor">
    <cofactor evidence="6">
        <name>a divalent metal cation</name>
        <dbReference type="ChEBI" id="CHEBI:60240"/>
    </cofactor>
</comment>
<feature type="binding site" evidence="6">
    <location>
        <position position="156"/>
    </location>
    <ligand>
        <name>NAD(+)</name>
        <dbReference type="ChEBI" id="CHEBI:57540"/>
    </ligand>
</feature>
<feature type="active site" description="Proton acceptor" evidence="6">
    <location>
        <position position="55"/>
    </location>
</feature>
<dbReference type="EMBL" id="LIDN01000116">
    <property type="protein sequence ID" value="KRP33576.1"/>
    <property type="molecule type" value="Genomic_DNA"/>
</dbReference>
<reference evidence="7 8" key="1">
    <citation type="submission" date="2015-10" db="EMBL/GenBank/DDBJ databases">
        <title>Metagenome-Assembled Genomes uncover a global brackish microbiome.</title>
        <authorList>
            <person name="Hugerth L.W."/>
            <person name="Larsson J."/>
            <person name="Alneberg J."/>
            <person name="Lindh M.V."/>
            <person name="Legrand C."/>
            <person name="Pinhassi J."/>
            <person name="Andersson A.F."/>
        </authorList>
    </citation>
    <scope>NUCLEOTIDE SEQUENCE [LARGE SCALE GENOMIC DNA]</scope>
    <source>
        <strain evidence="7">BACL9 MAG-120924-bin69</strain>
    </source>
</reference>
<comment type="caution">
    <text evidence="6">Lacks conserved residue(s) required for the propagation of feature annotation.</text>
</comment>
<dbReference type="GO" id="GO:0051287">
    <property type="term" value="F:NAD binding"/>
    <property type="evidence" value="ECO:0007669"/>
    <property type="project" value="UniProtKB-ARBA"/>
</dbReference>
<dbReference type="InterPro" id="IPR017437">
    <property type="entry name" value="ATP-NAD_kinase_PpnK-typ_C"/>
</dbReference>
<gene>
    <name evidence="6" type="primary">nadK</name>
    <name evidence="7" type="ORF">ABS33_04185</name>
</gene>
<dbReference type="GO" id="GO:0005524">
    <property type="term" value="F:ATP binding"/>
    <property type="evidence" value="ECO:0007669"/>
    <property type="project" value="UniProtKB-KW"/>
</dbReference>
<comment type="similarity">
    <text evidence="6">Belongs to the NAD kinase family.</text>
</comment>
<evidence type="ECO:0000256" key="3">
    <source>
        <dbReference type="ARBA" id="ARBA00022857"/>
    </source>
</evidence>
<dbReference type="GO" id="GO:0006741">
    <property type="term" value="P:NADP+ biosynthetic process"/>
    <property type="evidence" value="ECO:0007669"/>
    <property type="project" value="UniProtKB-UniRule"/>
</dbReference>
<dbReference type="GO" id="GO:0019674">
    <property type="term" value="P:NAD+ metabolic process"/>
    <property type="evidence" value="ECO:0007669"/>
    <property type="project" value="InterPro"/>
</dbReference>
<accession>A0A0R2XBG3</accession>
<dbReference type="GO" id="GO:0003951">
    <property type="term" value="F:NAD+ kinase activity"/>
    <property type="evidence" value="ECO:0007669"/>
    <property type="project" value="UniProtKB-UniRule"/>
</dbReference>
<dbReference type="GO" id="GO:0005737">
    <property type="term" value="C:cytoplasm"/>
    <property type="evidence" value="ECO:0007669"/>
    <property type="project" value="UniProtKB-SubCell"/>
</dbReference>
<dbReference type="InterPro" id="IPR002504">
    <property type="entry name" value="NADK"/>
</dbReference>
<comment type="subcellular location">
    <subcellularLocation>
        <location evidence="6">Cytoplasm</location>
    </subcellularLocation>
</comment>
<sequence>MLVCLRRGKPGAVGVAMVLRSIFAQAGVQARWVSESGLARAKRNGIDAVVVGGGDGTMLHAAQATIGWGVPLLGINLGSLGFLTSVKAGEVGTVLPEILRGRYGVSSRTVLSVRLTGGRQAWSALNEVSVGPQAGQLMVRVLVKVGGEVLSEYHADGLLVASPTGSTAYSLSAGGPLVSPRARAMVLTPVCAHAMAQRPLVVGEQEGVELSLSPGEPMAVVRVDGKKVGNLQRAGTLRVEVGRPVVRLIHPAGFGFYGLARQKLGWSGAAGVER</sequence>
<feature type="binding site" evidence="6">
    <location>
        <begin position="55"/>
        <end position="56"/>
    </location>
    <ligand>
        <name>NAD(+)</name>
        <dbReference type="ChEBI" id="CHEBI:57540"/>
    </ligand>
</feature>
<evidence type="ECO:0000256" key="5">
    <source>
        <dbReference type="ARBA" id="ARBA00047925"/>
    </source>
</evidence>
<dbReference type="PANTHER" id="PTHR20275">
    <property type="entry name" value="NAD KINASE"/>
    <property type="match status" value="1"/>
</dbReference>
<evidence type="ECO:0000313" key="8">
    <source>
        <dbReference type="Proteomes" id="UP000051220"/>
    </source>
</evidence>
<feature type="binding site" evidence="6">
    <location>
        <begin position="167"/>
        <end position="172"/>
    </location>
    <ligand>
        <name>NAD(+)</name>
        <dbReference type="ChEBI" id="CHEBI:57540"/>
    </ligand>
</feature>
<keyword evidence="3 6" id="KW-0521">NADP</keyword>
<dbReference type="Proteomes" id="UP000051220">
    <property type="component" value="Unassembled WGS sequence"/>
</dbReference>
<dbReference type="HAMAP" id="MF_00361">
    <property type="entry name" value="NAD_kinase"/>
    <property type="match status" value="1"/>
</dbReference>
<dbReference type="PANTHER" id="PTHR20275:SF0">
    <property type="entry name" value="NAD KINASE"/>
    <property type="match status" value="1"/>
</dbReference>
<evidence type="ECO:0000313" key="7">
    <source>
        <dbReference type="EMBL" id="KRP33576.1"/>
    </source>
</evidence>
<evidence type="ECO:0000256" key="6">
    <source>
        <dbReference type="HAMAP-Rule" id="MF_00361"/>
    </source>
</evidence>
<keyword evidence="4 6" id="KW-0520">NAD</keyword>
<feature type="binding site" evidence="6">
    <location>
        <position position="60"/>
    </location>
    <ligand>
        <name>NAD(+)</name>
        <dbReference type="ChEBI" id="CHEBI:57540"/>
    </ligand>
</feature>
<keyword evidence="6" id="KW-0067">ATP-binding</keyword>
<dbReference type="Pfam" id="PF01513">
    <property type="entry name" value="NAD_kinase"/>
    <property type="match status" value="1"/>
</dbReference>
<protein>
    <recommendedName>
        <fullName evidence="6">NAD kinase</fullName>
        <ecNumber evidence="6">2.7.1.23</ecNumber>
    </recommendedName>
    <alternativeName>
        <fullName evidence="6">ATP-dependent NAD kinase</fullName>
    </alternativeName>
</protein>
<evidence type="ECO:0000256" key="2">
    <source>
        <dbReference type="ARBA" id="ARBA00022777"/>
    </source>
</evidence>
<dbReference type="EC" id="2.7.1.23" evidence="6"/>
<keyword evidence="2 6" id="KW-0418">Kinase</keyword>
<dbReference type="Gene3D" id="2.60.200.30">
    <property type="entry name" value="Probable inorganic polyphosphate/atp-NAD kinase, domain 2"/>
    <property type="match status" value="1"/>
</dbReference>
<comment type="function">
    <text evidence="6">Involved in the regulation of the intracellular balance of NAD and NADP, and is a key enzyme in the biosynthesis of NADP. Catalyzes specifically the phosphorylation on 2'-hydroxyl of the adenosine moiety of NAD to yield NADP.</text>
</comment>
<evidence type="ECO:0000256" key="1">
    <source>
        <dbReference type="ARBA" id="ARBA00022679"/>
    </source>
</evidence>
<proteinExistence type="inferred from homology"/>
<dbReference type="Pfam" id="PF20143">
    <property type="entry name" value="NAD_kinase_C"/>
    <property type="match status" value="1"/>
</dbReference>
<dbReference type="Gene3D" id="3.40.50.10330">
    <property type="entry name" value="Probable inorganic polyphosphate/atp-NAD kinase, domain 1"/>
    <property type="match status" value="1"/>
</dbReference>
<dbReference type="InterPro" id="IPR016064">
    <property type="entry name" value="NAD/diacylglycerol_kinase_sf"/>
</dbReference>
<name>A0A0R2XBG3_9BACT</name>
<dbReference type="InterPro" id="IPR017438">
    <property type="entry name" value="ATP-NAD_kinase_N"/>
</dbReference>
<comment type="catalytic activity">
    <reaction evidence="5 6">
        <text>NAD(+) + ATP = ADP + NADP(+) + H(+)</text>
        <dbReference type="Rhea" id="RHEA:18629"/>
        <dbReference type="ChEBI" id="CHEBI:15378"/>
        <dbReference type="ChEBI" id="CHEBI:30616"/>
        <dbReference type="ChEBI" id="CHEBI:57540"/>
        <dbReference type="ChEBI" id="CHEBI:58349"/>
        <dbReference type="ChEBI" id="CHEBI:456216"/>
        <dbReference type="EC" id="2.7.1.23"/>
    </reaction>
</comment>
<evidence type="ECO:0000256" key="4">
    <source>
        <dbReference type="ARBA" id="ARBA00023027"/>
    </source>
</evidence>